<protein>
    <recommendedName>
        <fullName evidence="7">3-keto-5-aminohexanoate cleavage enzyme</fullName>
    </recommendedName>
</protein>
<keyword evidence="2" id="KW-0808">Transferase</keyword>
<dbReference type="InterPro" id="IPR013785">
    <property type="entry name" value="Aldolase_TIM"/>
</dbReference>
<reference evidence="6" key="1">
    <citation type="journal article" date="2014" name="Front. Microbiol.">
        <title>High frequency of phylogenetically diverse reductive dehalogenase-homologous genes in deep subseafloor sedimentary metagenomes.</title>
        <authorList>
            <person name="Kawai M."/>
            <person name="Futagami T."/>
            <person name="Toyoda A."/>
            <person name="Takaki Y."/>
            <person name="Nishi S."/>
            <person name="Hori S."/>
            <person name="Arai W."/>
            <person name="Tsubouchi T."/>
            <person name="Morono Y."/>
            <person name="Uchiyama I."/>
            <person name="Ito T."/>
            <person name="Fujiyama A."/>
            <person name="Inagaki F."/>
            <person name="Takami H."/>
        </authorList>
    </citation>
    <scope>NUCLEOTIDE SEQUENCE</scope>
    <source>
        <strain evidence="6">Expedition CK06-06</strain>
    </source>
</reference>
<gene>
    <name evidence="6" type="ORF">S01H1_37873</name>
</gene>
<comment type="caution">
    <text evidence="6">The sequence shown here is derived from an EMBL/GenBank/DDBJ whole genome shotgun (WGS) entry which is preliminary data.</text>
</comment>
<dbReference type="InterPro" id="IPR008567">
    <property type="entry name" value="BKACE"/>
</dbReference>
<keyword evidence="3" id="KW-0479">Metal-binding</keyword>
<proteinExistence type="predicted"/>
<dbReference type="Pfam" id="PF05853">
    <property type="entry name" value="BKACE"/>
    <property type="match status" value="1"/>
</dbReference>
<evidence type="ECO:0000256" key="5">
    <source>
        <dbReference type="SAM" id="MobiDB-lite"/>
    </source>
</evidence>
<name>X0UNL7_9ZZZZ</name>
<evidence type="ECO:0000256" key="3">
    <source>
        <dbReference type="ARBA" id="ARBA00022723"/>
    </source>
</evidence>
<dbReference type="AlphaFoldDB" id="X0UNL7"/>
<evidence type="ECO:0000256" key="2">
    <source>
        <dbReference type="ARBA" id="ARBA00022679"/>
    </source>
</evidence>
<evidence type="ECO:0000256" key="1">
    <source>
        <dbReference type="ARBA" id="ARBA00001947"/>
    </source>
</evidence>
<dbReference type="PANTHER" id="PTHR37418:SF2">
    <property type="entry name" value="3-KETO-5-AMINOHEXANOATE CLEAVAGE ENZYME"/>
    <property type="match status" value="1"/>
</dbReference>
<sequence length="188" mass="20082">SVNSPQVIQELAQRMLQRGILPELEVFDLGMVNYANYLLRKQIIPSPSYLNIILGNIAGAQCSLGHMAAMLQDIPANTLWSFGGIGAAQLSSVAVAIAMGGGVRIGLEDNLHLHGRLTTNRELLATVRALAEIHGREIMSPAVAREKLGLGKHGRHPIPDNGRRQRTTLGTIPGGAQASSSDQRRAVA</sequence>
<evidence type="ECO:0000313" key="6">
    <source>
        <dbReference type="EMBL" id="GAG00877.1"/>
    </source>
</evidence>
<organism evidence="6">
    <name type="scientific">marine sediment metagenome</name>
    <dbReference type="NCBI Taxonomy" id="412755"/>
    <lineage>
        <taxon>unclassified sequences</taxon>
        <taxon>metagenomes</taxon>
        <taxon>ecological metagenomes</taxon>
    </lineage>
</organism>
<dbReference type="PANTHER" id="PTHR37418">
    <property type="entry name" value="3-KETO-5-AMINOHEXANOATE CLEAVAGE ENZYME-RELATED"/>
    <property type="match status" value="1"/>
</dbReference>
<dbReference type="Gene3D" id="3.20.20.70">
    <property type="entry name" value="Aldolase class I"/>
    <property type="match status" value="1"/>
</dbReference>
<evidence type="ECO:0008006" key="7">
    <source>
        <dbReference type="Google" id="ProtNLM"/>
    </source>
</evidence>
<feature type="non-terminal residue" evidence="6">
    <location>
        <position position="1"/>
    </location>
</feature>
<dbReference type="GO" id="GO:0046872">
    <property type="term" value="F:metal ion binding"/>
    <property type="evidence" value="ECO:0007669"/>
    <property type="project" value="UniProtKB-KW"/>
</dbReference>
<evidence type="ECO:0000256" key="4">
    <source>
        <dbReference type="ARBA" id="ARBA00022833"/>
    </source>
</evidence>
<dbReference type="EMBL" id="BARS01023801">
    <property type="protein sequence ID" value="GAG00877.1"/>
    <property type="molecule type" value="Genomic_DNA"/>
</dbReference>
<keyword evidence="4" id="KW-0862">Zinc</keyword>
<accession>X0UNL7</accession>
<feature type="region of interest" description="Disordered" evidence="5">
    <location>
        <begin position="149"/>
        <end position="188"/>
    </location>
</feature>
<dbReference type="GO" id="GO:0043720">
    <property type="term" value="F:3-keto-5-aminohexanoate cleavage activity"/>
    <property type="evidence" value="ECO:0007669"/>
    <property type="project" value="InterPro"/>
</dbReference>
<comment type="cofactor">
    <cofactor evidence="1">
        <name>Zn(2+)</name>
        <dbReference type="ChEBI" id="CHEBI:29105"/>
    </cofactor>
</comment>